<evidence type="ECO:0000256" key="1">
    <source>
        <dbReference type="SAM" id="MobiDB-lite"/>
    </source>
</evidence>
<proteinExistence type="predicted"/>
<evidence type="ECO:0000313" key="2">
    <source>
        <dbReference type="EMBL" id="MCX5569735.1"/>
    </source>
</evidence>
<dbReference type="Proteomes" id="UP001144805">
    <property type="component" value="Unassembled WGS sequence"/>
</dbReference>
<organism evidence="2 3">
    <name type="scientific">Kaistia nematophila</name>
    <dbReference type="NCBI Taxonomy" id="2994654"/>
    <lineage>
        <taxon>Bacteria</taxon>
        <taxon>Pseudomonadati</taxon>
        <taxon>Pseudomonadota</taxon>
        <taxon>Alphaproteobacteria</taxon>
        <taxon>Hyphomicrobiales</taxon>
        <taxon>Kaistiaceae</taxon>
        <taxon>Kaistia</taxon>
    </lineage>
</organism>
<dbReference type="Pfam" id="PF04250">
    <property type="entry name" value="DUF429"/>
    <property type="match status" value="1"/>
</dbReference>
<accession>A0A9X3IMC2</accession>
<name>A0A9X3IMC2_9HYPH</name>
<gene>
    <name evidence="2" type="ORF">OSH07_11080</name>
</gene>
<protein>
    <submittedName>
        <fullName evidence="2">DUF429 domain-containing protein</fullName>
    </submittedName>
</protein>
<dbReference type="EMBL" id="JAPKNK010000004">
    <property type="protein sequence ID" value="MCX5569735.1"/>
    <property type="molecule type" value="Genomic_DNA"/>
</dbReference>
<comment type="caution">
    <text evidence="2">The sequence shown here is derived from an EMBL/GenBank/DDBJ whole genome shotgun (WGS) entry which is preliminary data.</text>
</comment>
<dbReference type="RefSeq" id="WP_266338709.1">
    <property type="nucleotide sequence ID" value="NZ_JAPKNK010000004.1"/>
</dbReference>
<feature type="region of interest" description="Disordered" evidence="1">
    <location>
        <begin position="60"/>
        <end position="79"/>
    </location>
</feature>
<keyword evidence="3" id="KW-1185">Reference proteome</keyword>
<dbReference type="InterPro" id="IPR007362">
    <property type="entry name" value="DUF429"/>
</dbReference>
<sequence>MTARVVGVDGCPAGWIAVSIASDGPLAPEVRVHARFADLVAETGDAVLAVDMPIGLPDFIGPEGRGPERPVRQKLGPRQSSVFSVPSRSAVMTEDYRVSCAVASASSEPPRMVAKQCFHLFPKIREIDALMTPALEARIFEVHPELAFWRLNGDAAMTLPKKVKSRPNPAGLDERRALLVRHGFAADDLVRPPRGAAADDLLDAAANALIARRLLKGEAKSFPAEPARDARGLRIAIWA</sequence>
<evidence type="ECO:0000313" key="3">
    <source>
        <dbReference type="Proteomes" id="UP001144805"/>
    </source>
</evidence>
<dbReference type="AlphaFoldDB" id="A0A9X3IMC2"/>
<reference evidence="2" key="1">
    <citation type="submission" date="2022-11" db="EMBL/GenBank/DDBJ databases">
        <title>Biodiversity and phylogenetic relationships of bacteria.</title>
        <authorList>
            <person name="Machado R.A.R."/>
            <person name="Bhat A."/>
            <person name="Loulou A."/>
            <person name="Kallel S."/>
        </authorList>
    </citation>
    <scope>NUCLEOTIDE SEQUENCE</scope>
    <source>
        <strain evidence="2">K-TC2</strain>
    </source>
</reference>